<dbReference type="SUPFAM" id="SSF53474">
    <property type="entry name" value="alpha/beta-Hydrolases"/>
    <property type="match status" value="1"/>
</dbReference>
<sequence>MFLNEKGVIPMLNITPFLFGYIRAPTSRKTKSTTFKYQYMRLPRILLFLFPMLTVVFANCQISATDGEILAVDSKILSRSISVQINSLGPVSENSPFVYITDGRKMVESGTLDKLRELTGTHRIPAAHYVFVSSIDSRTGVDHRNEDFFCNPLYAQFFGEELVPLVESQMAVDSRPKNRILIGISFGALNAAYFSGRTDLFSKYALLSPITYPCDAFLKEIAFSTNKSLKIYISTGTNDAEAYIEPLKGLYLSKGYELRFIKTRGQHDFQNWNGQLETAIIFLNEERK</sequence>
<dbReference type="Proteomes" id="UP000276603">
    <property type="component" value="Unassembled WGS sequence"/>
</dbReference>
<organism evidence="1 2">
    <name type="scientific">Ulvibacterium marinum</name>
    <dbReference type="NCBI Taxonomy" id="2419782"/>
    <lineage>
        <taxon>Bacteria</taxon>
        <taxon>Pseudomonadati</taxon>
        <taxon>Bacteroidota</taxon>
        <taxon>Flavobacteriia</taxon>
        <taxon>Flavobacteriales</taxon>
        <taxon>Flavobacteriaceae</taxon>
        <taxon>Ulvibacterium</taxon>
    </lineage>
</organism>
<dbReference type="PANTHER" id="PTHR48098:SF6">
    <property type="entry name" value="FERRI-BACILLIBACTIN ESTERASE BESA"/>
    <property type="match status" value="1"/>
</dbReference>
<dbReference type="InterPro" id="IPR029058">
    <property type="entry name" value="AB_hydrolase_fold"/>
</dbReference>
<dbReference type="Pfam" id="PF00756">
    <property type="entry name" value="Esterase"/>
    <property type="match status" value="1"/>
</dbReference>
<dbReference type="InterPro" id="IPR000801">
    <property type="entry name" value="Esterase-like"/>
</dbReference>
<evidence type="ECO:0000313" key="2">
    <source>
        <dbReference type="Proteomes" id="UP000276603"/>
    </source>
</evidence>
<dbReference type="EMBL" id="RBCJ01000001">
    <property type="protein sequence ID" value="RKN82541.1"/>
    <property type="molecule type" value="Genomic_DNA"/>
</dbReference>
<dbReference type="Gene3D" id="3.40.50.1820">
    <property type="entry name" value="alpha/beta hydrolase"/>
    <property type="match status" value="1"/>
</dbReference>
<dbReference type="InterPro" id="IPR050583">
    <property type="entry name" value="Mycobacterial_A85_antigen"/>
</dbReference>
<name>A0A3B0CCT7_9FLAO</name>
<evidence type="ECO:0008006" key="3">
    <source>
        <dbReference type="Google" id="ProtNLM"/>
    </source>
</evidence>
<dbReference type="PANTHER" id="PTHR48098">
    <property type="entry name" value="ENTEROCHELIN ESTERASE-RELATED"/>
    <property type="match status" value="1"/>
</dbReference>
<reference evidence="1 2" key="1">
    <citation type="submission" date="2018-10" db="EMBL/GenBank/DDBJ databases">
        <title>Ulvibacterium marinum gen. nov., sp. nov., a novel marine bacterium of the family Flavobacteriaceae, isolated from a culture of the green alga Ulva prolifera.</title>
        <authorList>
            <person name="Zhang Z."/>
        </authorList>
    </citation>
    <scope>NUCLEOTIDE SEQUENCE [LARGE SCALE GENOMIC DNA]</scope>
    <source>
        <strain evidence="1 2">CCMM003</strain>
    </source>
</reference>
<proteinExistence type="predicted"/>
<accession>A0A3B0CCT7</accession>
<comment type="caution">
    <text evidence="1">The sequence shown here is derived from an EMBL/GenBank/DDBJ whole genome shotgun (WGS) entry which is preliminary data.</text>
</comment>
<dbReference type="AlphaFoldDB" id="A0A3B0CCT7"/>
<protein>
    <recommendedName>
        <fullName evidence="3">Esterase family protein</fullName>
    </recommendedName>
</protein>
<gene>
    <name evidence="1" type="ORF">D7Z94_01455</name>
</gene>
<evidence type="ECO:0000313" key="1">
    <source>
        <dbReference type="EMBL" id="RKN82541.1"/>
    </source>
</evidence>
<keyword evidence="2" id="KW-1185">Reference proteome</keyword>